<feature type="compositionally biased region" description="Low complexity" evidence="1">
    <location>
        <begin position="530"/>
        <end position="540"/>
    </location>
</feature>
<feature type="compositionally biased region" description="Gly residues" evidence="1">
    <location>
        <begin position="518"/>
        <end position="529"/>
    </location>
</feature>
<reference evidence="4 5" key="1">
    <citation type="submission" date="2019-07" db="EMBL/GenBank/DDBJ databases">
        <title>Whole genome shotgun sequence of Actinotalea fermentans NBRC 105374.</title>
        <authorList>
            <person name="Hosoyama A."/>
            <person name="Uohara A."/>
            <person name="Ohji S."/>
            <person name="Ichikawa N."/>
        </authorList>
    </citation>
    <scope>NUCLEOTIDE SEQUENCE [LARGE SCALE GENOMIC DNA]</scope>
    <source>
        <strain evidence="4 5">NBRC 105374</strain>
    </source>
</reference>
<feature type="compositionally biased region" description="Acidic residues" evidence="1">
    <location>
        <begin position="541"/>
        <end position="552"/>
    </location>
</feature>
<dbReference type="RefSeq" id="WP_146819201.1">
    <property type="nucleotide sequence ID" value="NZ_BJYK01000001.1"/>
</dbReference>
<proteinExistence type="predicted"/>
<dbReference type="GO" id="GO:0005829">
    <property type="term" value="C:cytosol"/>
    <property type="evidence" value="ECO:0007669"/>
    <property type="project" value="TreeGrafter"/>
</dbReference>
<dbReference type="Gene3D" id="3.40.50.300">
    <property type="entry name" value="P-loop containing nucleotide triphosphate hydrolases"/>
    <property type="match status" value="1"/>
</dbReference>
<keyword evidence="2" id="KW-0472">Membrane</keyword>
<dbReference type="GO" id="GO:0019843">
    <property type="term" value="F:rRNA binding"/>
    <property type="evidence" value="ECO:0007669"/>
    <property type="project" value="TreeGrafter"/>
</dbReference>
<dbReference type="PANTHER" id="PTHR42698">
    <property type="entry name" value="GTPASE ERA"/>
    <property type="match status" value="1"/>
</dbReference>
<accession>A0A511YW79</accession>
<evidence type="ECO:0000256" key="1">
    <source>
        <dbReference type="SAM" id="MobiDB-lite"/>
    </source>
</evidence>
<evidence type="ECO:0000313" key="4">
    <source>
        <dbReference type="EMBL" id="GEN79442.1"/>
    </source>
</evidence>
<gene>
    <name evidence="4" type="ORF">AFE02nite_11760</name>
</gene>
<dbReference type="AlphaFoldDB" id="A0A511YW79"/>
<evidence type="ECO:0000313" key="5">
    <source>
        <dbReference type="Proteomes" id="UP000321484"/>
    </source>
</evidence>
<dbReference type="InterPro" id="IPR027417">
    <property type="entry name" value="P-loop_NTPase"/>
</dbReference>
<evidence type="ECO:0000256" key="2">
    <source>
        <dbReference type="SAM" id="Phobius"/>
    </source>
</evidence>
<dbReference type="GO" id="GO:0043024">
    <property type="term" value="F:ribosomal small subunit binding"/>
    <property type="evidence" value="ECO:0007669"/>
    <property type="project" value="TreeGrafter"/>
</dbReference>
<feature type="domain" description="G" evidence="3">
    <location>
        <begin position="65"/>
        <end position="204"/>
    </location>
</feature>
<keyword evidence="2" id="KW-0812">Transmembrane</keyword>
<dbReference type="SUPFAM" id="SSF52540">
    <property type="entry name" value="P-loop containing nucleoside triphosphate hydrolases"/>
    <property type="match status" value="1"/>
</dbReference>
<dbReference type="OrthoDB" id="974105at2"/>
<name>A0A511YW79_9CELL</name>
<feature type="region of interest" description="Disordered" evidence="1">
    <location>
        <begin position="514"/>
        <end position="552"/>
    </location>
</feature>
<protein>
    <recommendedName>
        <fullName evidence="3">G domain-containing protein</fullName>
    </recommendedName>
</protein>
<dbReference type="GO" id="GO:0000028">
    <property type="term" value="P:ribosomal small subunit assembly"/>
    <property type="evidence" value="ECO:0007669"/>
    <property type="project" value="TreeGrafter"/>
</dbReference>
<keyword evidence="5" id="KW-1185">Reference proteome</keyword>
<dbReference type="GO" id="GO:0005525">
    <property type="term" value="F:GTP binding"/>
    <property type="evidence" value="ECO:0007669"/>
    <property type="project" value="InterPro"/>
</dbReference>
<dbReference type="Pfam" id="PF01926">
    <property type="entry name" value="MMR_HSR1"/>
    <property type="match status" value="1"/>
</dbReference>
<sequence length="552" mass="57139">MSAGQGPAPSREAPRTRALLARVTALEEALARGKKQIPARTARRVRALLVGVRQRLELGVDHTVVALAGGTGSGKSSVFNALSGLSFAEVGVRRPTTAELTACVWAHRADLLLAWLGVAHDRRIERESALDGDSQADLRGLVLLDLPDHDSIEPAHRAVVDRVLPQVDLLVWVVDPQKYADDALHNTYLRSLAGHEGSMIVLLNQLDTVPADAREALLADVERLLAEDGLVGVGVYGASARTGEGMTQVRAALARAVAARGLAEVRAEAELDDAARLLGQVVAPAEPDVAGPAEAAADALLAASGVDQTAATVERAVRAGDRPPTRVGPVQPDRVEDLRQRWLDAVAGSLPRLWARTVGERVGQAPALVAAADEALAAVAVSARRPRAAVVLRVLAALAGLLALASAGFTAAALGGGLVPLPESVVWDDGTRGLAVVTGAVALAALGLLAASRWARRRAARRRAAELVADARRALAAVVDELLVRPTVAVLEEHRAIREAAALATEPVVRPAVRPVGSVGGPDGDGGRGAAAVVSSTEASSTEDADDEASPD</sequence>
<dbReference type="EMBL" id="BJYK01000001">
    <property type="protein sequence ID" value="GEN79442.1"/>
    <property type="molecule type" value="Genomic_DNA"/>
</dbReference>
<comment type="caution">
    <text evidence="4">The sequence shown here is derived from an EMBL/GenBank/DDBJ whole genome shotgun (WGS) entry which is preliminary data.</text>
</comment>
<keyword evidence="2" id="KW-1133">Transmembrane helix</keyword>
<dbReference type="Proteomes" id="UP000321484">
    <property type="component" value="Unassembled WGS sequence"/>
</dbReference>
<dbReference type="InterPro" id="IPR005662">
    <property type="entry name" value="GTPase_Era-like"/>
</dbReference>
<feature type="transmembrane region" description="Helical" evidence="2">
    <location>
        <begin position="390"/>
        <end position="414"/>
    </location>
</feature>
<dbReference type="InterPro" id="IPR006073">
    <property type="entry name" value="GTP-bd"/>
</dbReference>
<dbReference type="PANTHER" id="PTHR42698:SF1">
    <property type="entry name" value="GTPASE ERA, MITOCHONDRIAL"/>
    <property type="match status" value="1"/>
</dbReference>
<feature type="transmembrane region" description="Helical" evidence="2">
    <location>
        <begin position="434"/>
        <end position="455"/>
    </location>
</feature>
<organism evidence="4 5">
    <name type="scientific">Actinotalea fermentans</name>
    <dbReference type="NCBI Taxonomy" id="43671"/>
    <lineage>
        <taxon>Bacteria</taxon>
        <taxon>Bacillati</taxon>
        <taxon>Actinomycetota</taxon>
        <taxon>Actinomycetes</taxon>
        <taxon>Micrococcales</taxon>
        <taxon>Cellulomonadaceae</taxon>
        <taxon>Actinotalea</taxon>
    </lineage>
</organism>
<evidence type="ECO:0000259" key="3">
    <source>
        <dbReference type="Pfam" id="PF01926"/>
    </source>
</evidence>